<dbReference type="SUPFAM" id="SSF46689">
    <property type="entry name" value="Homeodomain-like"/>
    <property type="match status" value="1"/>
</dbReference>
<dbReference type="Pfam" id="PF00440">
    <property type="entry name" value="TetR_N"/>
    <property type="match status" value="1"/>
</dbReference>
<dbReference type="RefSeq" id="WP_078648764.1">
    <property type="nucleotide sequence ID" value="NZ_JBHSPX010000009.1"/>
</dbReference>
<evidence type="ECO:0000313" key="3">
    <source>
        <dbReference type="EMBL" id="MFC6067088.1"/>
    </source>
</evidence>
<keyword evidence="1" id="KW-0238">DNA-binding</keyword>
<accession>A0ABW1MUX5</accession>
<evidence type="ECO:0000256" key="1">
    <source>
        <dbReference type="ARBA" id="ARBA00023125"/>
    </source>
</evidence>
<name>A0ABW1MUX5_9ACTN</name>
<dbReference type="Proteomes" id="UP001596139">
    <property type="component" value="Unassembled WGS sequence"/>
</dbReference>
<gene>
    <name evidence="3" type="ORF">ACFP4F_31725</name>
</gene>
<organism evidence="3 4">
    <name type="scientific">Streptomyces ochraceiscleroticus</name>
    <dbReference type="NCBI Taxonomy" id="47761"/>
    <lineage>
        <taxon>Bacteria</taxon>
        <taxon>Bacillati</taxon>
        <taxon>Actinomycetota</taxon>
        <taxon>Actinomycetes</taxon>
        <taxon>Kitasatosporales</taxon>
        <taxon>Streptomycetaceae</taxon>
        <taxon>Streptomyces</taxon>
    </lineage>
</organism>
<evidence type="ECO:0000313" key="4">
    <source>
        <dbReference type="Proteomes" id="UP001596139"/>
    </source>
</evidence>
<comment type="caution">
    <text evidence="3">The sequence shown here is derived from an EMBL/GenBank/DDBJ whole genome shotgun (WGS) entry which is preliminary data.</text>
</comment>
<dbReference type="Gene3D" id="1.10.357.10">
    <property type="entry name" value="Tetracycline Repressor, domain 2"/>
    <property type="match status" value="1"/>
</dbReference>
<dbReference type="EMBL" id="JBHSPX010000009">
    <property type="protein sequence ID" value="MFC6067088.1"/>
    <property type="molecule type" value="Genomic_DNA"/>
</dbReference>
<protein>
    <submittedName>
        <fullName evidence="3">TetR/AcrR family transcriptional regulator</fullName>
    </submittedName>
</protein>
<reference evidence="4" key="1">
    <citation type="journal article" date="2019" name="Int. J. Syst. Evol. Microbiol.">
        <title>The Global Catalogue of Microorganisms (GCM) 10K type strain sequencing project: providing services to taxonomists for standard genome sequencing and annotation.</title>
        <authorList>
            <consortium name="The Broad Institute Genomics Platform"/>
            <consortium name="The Broad Institute Genome Sequencing Center for Infectious Disease"/>
            <person name="Wu L."/>
            <person name="Ma J."/>
        </authorList>
    </citation>
    <scope>NUCLEOTIDE SEQUENCE [LARGE SCALE GENOMIC DNA]</scope>
    <source>
        <strain evidence="4">CGMCC 1.15180</strain>
    </source>
</reference>
<feature type="domain" description="HTH tetR-type" evidence="2">
    <location>
        <begin position="22"/>
        <end position="68"/>
    </location>
</feature>
<proteinExistence type="predicted"/>
<keyword evidence="4" id="KW-1185">Reference proteome</keyword>
<dbReference type="InterPro" id="IPR009057">
    <property type="entry name" value="Homeodomain-like_sf"/>
</dbReference>
<sequence>MRTPAPAAPPSPRSVVARNKLMRTAERLYAEKGFANVSVRQISEAAGQRNNSAVQYHFNGRDELIKAILSSYTDVIEERRIAMVEALLGTERAVTREEHFACLILPGVEYHIEAAAPTWGARFFAQAIVEPALREYVIQEQLNTPSLRILNTHGAVRRKDFAPGLFQRYSAMVRQLSVHAFAELEYDLANGRIEQREAEARWRLLGQDLITSLCGLSSALLGEAGR</sequence>
<evidence type="ECO:0000259" key="2">
    <source>
        <dbReference type="Pfam" id="PF00440"/>
    </source>
</evidence>
<dbReference type="InterPro" id="IPR001647">
    <property type="entry name" value="HTH_TetR"/>
</dbReference>